<dbReference type="AlphaFoldDB" id="A0A1A2XV91"/>
<comment type="caution">
    <text evidence="3">The sequence shown here is derived from an EMBL/GenBank/DDBJ whole genome shotgun (WGS) entry which is preliminary data.</text>
</comment>
<evidence type="ECO:0000256" key="1">
    <source>
        <dbReference type="SAM" id="Coils"/>
    </source>
</evidence>
<dbReference type="Proteomes" id="UP000093943">
    <property type="component" value="Unassembled WGS sequence"/>
</dbReference>
<feature type="coiled-coil region" evidence="1">
    <location>
        <begin position="257"/>
        <end position="284"/>
    </location>
</feature>
<gene>
    <name evidence="3" type="ORF">A5710_22735</name>
</gene>
<protein>
    <submittedName>
        <fullName evidence="3">Uncharacterized protein</fullName>
    </submittedName>
</protein>
<feature type="region of interest" description="Disordered" evidence="2">
    <location>
        <begin position="296"/>
        <end position="323"/>
    </location>
</feature>
<evidence type="ECO:0000313" key="3">
    <source>
        <dbReference type="EMBL" id="OBI29068.1"/>
    </source>
</evidence>
<organism evidence="3 4">
    <name type="scientific">Mycolicibacter sinensis (strain JDM601)</name>
    <name type="common">Mycobacterium sinense</name>
    <dbReference type="NCBI Taxonomy" id="875328"/>
    <lineage>
        <taxon>Bacteria</taxon>
        <taxon>Bacillati</taxon>
        <taxon>Actinomycetota</taxon>
        <taxon>Actinomycetes</taxon>
        <taxon>Mycobacteriales</taxon>
        <taxon>Mycobacteriaceae</taxon>
        <taxon>Mycolicibacter</taxon>
    </lineage>
</organism>
<accession>A0A1A2XV91</accession>
<reference evidence="4" key="1">
    <citation type="submission" date="2016-06" db="EMBL/GenBank/DDBJ databases">
        <authorList>
            <person name="Sutton G."/>
            <person name="Brinkac L."/>
            <person name="Sanka R."/>
            <person name="Adams M."/>
            <person name="Lau E."/>
            <person name="Sam S."/>
            <person name="Sreng N."/>
            <person name="Him V."/>
            <person name="Kerleguer A."/>
            <person name="Cheng S."/>
        </authorList>
    </citation>
    <scope>NUCLEOTIDE SEQUENCE [LARGE SCALE GENOMIC DNA]</scope>
    <source>
        <strain evidence="4">E1876</strain>
    </source>
</reference>
<keyword evidence="1" id="KW-0175">Coiled coil</keyword>
<evidence type="ECO:0000256" key="2">
    <source>
        <dbReference type="SAM" id="MobiDB-lite"/>
    </source>
</evidence>
<proteinExistence type="predicted"/>
<sequence>MQEAIIGTQKTGPATAEGTPEDLLQAGEVTAEGTAEDLLQAGENVKTAADRSGLSIAVVEEIAAKILSPDVKRLAEYVNARLRALGMSQLEASKLGLVSRSTLNLLGKDSRVPNDVTLSKFDELLEWEPGSARAVMYRSEPTPREGERTGVTRPVADSTAKDDFANLHAHIDKRLRELNMSRSRLAAVGGPGRTTLATLGSRGYQPTPETLERLDTHLLWEPGSAYAALKGGEPVKREVIVTMHPALVPLAAIKDRLKVIRSKAQRQKQTIEEMIREVDDALAHVDLAVGDLGRSPQGFTTQAAKPGTGTANGADVAVQEESE</sequence>
<dbReference type="RefSeq" id="WP_065019263.1">
    <property type="nucleotide sequence ID" value="NZ_LZKG01000094.1"/>
</dbReference>
<name>A0A1A2XV91_MYCSD</name>
<evidence type="ECO:0000313" key="4">
    <source>
        <dbReference type="Proteomes" id="UP000093943"/>
    </source>
</evidence>
<dbReference type="EMBL" id="LZKG01000094">
    <property type="protein sequence ID" value="OBI29068.1"/>
    <property type="molecule type" value="Genomic_DNA"/>
</dbReference>